<dbReference type="InterPro" id="IPR006119">
    <property type="entry name" value="Resolv_N"/>
</dbReference>
<dbReference type="InterPro" id="IPR025827">
    <property type="entry name" value="Zn_ribbon_recom_dom"/>
</dbReference>
<dbReference type="GO" id="GO:0000150">
    <property type="term" value="F:DNA strand exchange activity"/>
    <property type="evidence" value="ECO:0007669"/>
    <property type="project" value="InterPro"/>
</dbReference>
<dbReference type="PANTHER" id="PTHR30461:SF23">
    <property type="entry name" value="DNA RECOMBINASE-RELATED"/>
    <property type="match status" value="1"/>
</dbReference>
<dbReference type="Pfam" id="PF00239">
    <property type="entry name" value="Resolvase"/>
    <property type="match status" value="1"/>
</dbReference>
<dbReference type="AlphaFoldDB" id="A0A0D8J2N4"/>
<evidence type="ECO:0000259" key="1">
    <source>
        <dbReference type="PROSITE" id="PS51737"/>
    </source>
</evidence>
<dbReference type="SUPFAM" id="SSF53041">
    <property type="entry name" value="Resolvase-like"/>
    <property type="match status" value="1"/>
</dbReference>
<comment type="caution">
    <text evidence="2">The sequence shown here is derived from an EMBL/GenBank/DDBJ whole genome shotgun (WGS) entry which is preliminary data.</text>
</comment>
<organism evidence="2 3">
    <name type="scientific">Ruthenibacterium lactatiformans</name>
    <dbReference type="NCBI Taxonomy" id="1550024"/>
    <lineage>
        <taxon>Bacteria</taxon>
        <taxon>Bacillati</taxon>
        <taxon>Bacillota</taxon>
        <taxon>Clostridia</taxon>
        <taxon>Eubacteriales</taxon>
        <taxon>Oscillospiraceae</taxon>
        <taxon>Ruthenibacterium</taxon>
    </lineage>
</organism>
<dbReference type="InterPro" id="IPR036162">
    <property type="entry name" value="Resolvase-like_N_sf"/>
</dbReference>
<dbReference type="EMBL" id="JXXK01000002">
    <property type="protein sequence ID" value="KJF41205.1"/>
    <property type="molecule type" value="Genomic_DNA"/>
</dbReference>
<feature type="domain" description="Recombinase" evidence="1">
    <location>
        <begin position="92"/>
        <end position="214"/>
    </location>
</feature>
<dbReference type="Gene3D" id="3.90.1750.20">
    <property type="entry name" value="Putative Large Serine Recombinase, Chain B, Domain 2"/>
    <property type="match status" value="1"/>
</dbReference>
<proteinExistence type="predicted"/>
<reference evidence="2" key="1">
    <citation type="submission" date="2015-02" db="EMBL/GenBank/DDBJ databases">
        <title>A novel member of the family Ruminococcaceae isolated from human feces.</title>
        <authorList>
            <person name="Shkoporov A.N."/>
            <person name="Chaplin A.V."/>
            <person name="Motuzova O.V."/>
            <person name="Kafarskaia L.I."/>
            <person name="Khokhlova E.V."/>
            <person name="Efimov B.A."/>
        </authorList>
    </citation>
    <scope>NUCLEOTIDE SEQUENCE [LARGE SCALE GENOMIC DNA]</scope>
    <source>
        <strain evidence="2">585-1</strain>
    </source>
</reference>
<dbReference type="PANTHER" id="PTHR30461">
    <property type="entry name" value="DNA-INVERTASE FROM LAMBDOID PROPHAGE"/>
    <property type="match status" value="1"/>
</dbReference>
<evidence type="ECO:0000313" key="3">
    <source>
        <dbReference type="Proteomes" id="UP000032483"/>
    </source>
</evidence>
<dbReference type="InterPro" id="IPR050639">
    <property type="entry name" value="SSR_resolvase"/>
</dbReference>
<dbReference type="Pfam" id="PF07508">
    <property type="entry name" value="Recombinase"/>
    <property type="match status" value="1"/>
</dbReference>
<evidence type="ECO:0000313" key="2">
    <source>
        <dbReference type="EMBL" id="KJF41205.1"/>
    </source>
</evidence>
<gene>
    <name evidence="2" type="ORF">TQ39_03125</name>
</gene>
<dbReference type="Proteomes" id="UP000032483">
    <property type="component" value="Unassembled WGS sequence"/>
</dbReference>
<dbReference type="Gene3D" id="3.40.50.1390">
    <property type="entry name" value="Resolvase, N-terminal catalytic domain"/>
    <property type="match status" value="1"/>
</dbReference>
<dbReference type="Pfam" id="PF13408">
    <property type="entry name" value="Zn_ribbon_recom"/>
    <property type="match status" value="1"/>
</dbReference>
<keyword evidence="3" id="KW-1185">Reference proteome</keyword>
<dbReference type="CDD" id="cd00338">
    <property type="entry name" value="Ser_Recombinase"/>
    <property type="match status" value="1"/>
</dbReference>
<dbReference type="GO" id="GO:0003677">
    <property type="term" value="F:DNA binding"/>
    <property type="evidence" value="ECO:0007669"/>
    <property type="project" value="InterPro"/>
</dbReference>
<dbReference type="InterPro" id="IPR011109">
    <property type="entry name" value="DNA_bind_recombinase_dom"/>
</dbReference>
<name>A0A0D8J2N4_9FIRM</name>
<accession>A0A0D8J2N4</accession>
<dbReference type="InterPro" id="IPR038109">
    <property type="entry name" value="DNA_bind_recomb_sf"/>
</dbReference>
<dbReference type="PATRIC" id="fig|1550024.3.peg.700"/>
<sequence>MLENKFDIIVIKDQSRLMRNVLDWYLFVDRLNRTKKKLYLYLDHAFYTPDDALITGIKAMMAEEYSKDLSRKILSAAKRSQKGGTVYGNNRLWGYDQKDGKLFINEKEAEIVRFVFSSYVSGNGFRKIVTQLDDMGIKSSTGTIFSISVLKRMIRNEKYKGVLVGGKTHKDFYTKKTTFTDEDEWVEIPGGVPAIVSEEIWEQANHILNERRKKKIESDKGAAKEVYIGHFSGPYCLSGKMRCGVCGEIMWHTSYTTQKSKIKHEIWICRKYKMYGKSTKRGCNARTVFEEDIIPIIKTCIFEALNNEKDAIEAVIANIKLVTQRNAPTLFSENIEQRVRSLRQKTEKILDLYVDGVLNKYEYKTKKEEIDSQIADLERKQVGAFGVEEITRKQDERIVNLRKVLASKFESPEKLPDSFIRNFVYDVTVYDDKIKITLYDGSEYMRELIERKHRNKGGENTENFTNVSA</sequence>
<protein>
    <recommendedName>
        <fullName evidence="1">Recombinase domain-containing protein</fullName>
    </recommendedName>
</protein>
<dbReference type="PROSITE" id="PS51737">
    <property type="entry name" value="RECOMBINASE_DNA_BIND"/>
    <property type="match status" value="1"/>
</dbReference>